<feature type="domain" description="Mga helix-turn-helix" evidence="4">
    <location>
        <begin position="87"/>
        <end position="170"/>
    </location>
</feature>
<evidence type="ECO:0000313" key="5">
    <source>
        <dbReference type="EMBL" id="QGN29758.1"/>
    </source>
</evidence>
<evidence type="ECO:0000259" key="4">
    <source>
        <dbReference type="Pfam" id="PF05043"/>
    </source>
</evidence>
<feature type="coiled-coil region" evidence="3">
    <location>
        <begin position="352"/>
        <end position="379"/>
    </location>
</feature>
<name>A0ABD6Z4M2_ENTCA</name>
<keyword evidence="1" id="KW-0805">Transcription regulation</keyword>
<dbReference type="InterPro" id="IPR050661">
    <property type="entry name" value="BglG_antiterminators"/>
</dbReference>
<sequence>MKGEGGSRMNVMQLLEKNQQVHFQILAVFFQNGSEVSYKKLAKTLSISAPTLQKELQNLHQNLAAFHEDAALIYSENDQVQLVLPLDFSLKQFFYAYLSEAIDFQILSYLFFHRDESTTKMMLELMLSEASLFRRFKAINQLLKEFDIQLKNKKLIGDEKQIRFFYYQFFSQSYPNEELIARLNAPAINNLIRVIEKQLQTTFSQAERWKVGLWLGIMEARFDYRGSQQHEASYPLLKSLENEAMFQLLRNILGRYLSRFAVSWSDYETVYFYLFLLAEGLIRPSLDDSLQKSLFFQEIDALNGELLQAIGDSERKTTETSTELRVFLTSVTIQALYIHGGIIAFAEFQPQSVANESLIEVAQQAIEQLEKNVNQSFSLEKKQHLTNELLLIRQWIQVKQEKAFTVGILLTQSRLRSGFLRRFLIKELAGYPNIHFDGTKEKDYDLLIVDHSEISEGYRYKKRLILTGGATPFEEERLHQIVDEIRNENLESELEKI</sequence>
<keyword evidence="3" id="KW-0175">Coiled coil</keyword>
<evidence type="ECO:0000256" key="2">
    <source>
        <dbReference type="ARBA" id="ARBA00023163"/>
    </source>
</evidence>
<dbReference type="AlphaFoldDB" id="A0ABD6Z4M2"/>
<evidence type="ECO:0000256" key="3">
    <source>
        <dbReference type="SAM" id="Coils"/>
    </source>
</evidence>
<dbReference type="InterPro" id="IPR036388">
    <property type="entry name" value="WH-like_DNA-bd_sf"/>
</dbReference>
<protein>
    <submittedName>
        <fullName evidence="5">M protein trans-acting positive regulator</fullName>
    </submittedName>
</protein>
<dbReference type="PANTHER" id="PTHR30185:SF18">
    <property type="entry name" value="TRANSCRIPTIONAL REGULATOR MTLR"/>
    <property type="match status" value="1"/>
</dbReference>
<proteinExistence type="predicted"/>
<keyword evidence="2" id="KW-0804">Transcription</keyword>
<evidence type="ECO:0000313" key="6">
    <source>
        <dbReference type="Proteomes" id="UP000422837"/>
    </source>
</evidence>
<evidence type="ECO:0000256" key="1">
    <source>
        <dbReference type="ARBA" id="ARBA00023015"/>
    </source>
</evidence>
<accession>A0ABD6Z4M2</accession>
<gene>
    <name evidence="5" type="ORF">GFU50_09660</name>
</gene>
<feature type="domain" description="Mga helix-turn-helix" evidence="4">
    <location>
        <begin position="12"/>
        <end position="68"/>
    </location>
</feature>
<organism evidence="5 6">
    <name type="scientific">Enterococcus casseliflavus</name>
    <name type="common">Enterococcus flavescens</name>
    <dbReference type="NCBI Taxonomy" id="37734"/>
    <lineage>
        <taxon>Bacteria</taxon>
        <taxon>Bacillati</taxon>
        <taxon>Bacillota</taxon>
        <taxon>Bacilli</taxon>
        <taxon>Lactobacillales</taxon>
        <taxon>Enterococcaceae</taxon>
        <taxon>Enterococcus</taxon>
    </lineage>
</organism>
<reference evidence="5 6" key="1">
    <citation type="submission" date="2019-11" db="EMBL/GenBank/DDBJ databases">
        <title>Detection and genome characteristic of a blood enterococcus casselifavus isolate from Zhengzhou,china.</title>
        <authorList>
            <person name="Wen P."/>
        </authorList>
    </citation>
    <scope>NUCLEOTIDE SEQUENCE [LARGE SCALE GENOMIC DNA]</scope>
    <source>
        <strain evidence="5 6">EC291</strain>
    </source>
</reference>
<dbReference type="EMBL" id="CP046123">
    <property type="protein sequence ID" value="QGN29758.1"/>
    <property type="molecule type" value="Genomic_DNA"/>
</dbReference>
<dbReference type="Pfam" id="PF05043">
    <property type="entry name" value="Mga"/>
    <property type="match status" value="2"/>
</dbReference>
<dbReference type="PANTHER" id="PTHR30185">
    <property type="entry name" value="CRYPTIC BETA-GLUCOSIDE BGL OPERON ANTITERMINATOR"/>
    <property type="match status" value="1"/>
</dbReference>
<dbReference type="Proteomes" id="UP000422837">
    <property type="component" value="Chromosome"/>
</dbReference>
<dbReference type="Gene3D" id="1.10.10.10">
    <property type="entry name" value="Winged helix-like DNA-binding domain superfamily/Winged helix DNA-binding domain"/>
    <property type="match status" value="1"/>
</dbReference>
<dbReference type="InterPro" id="IPR007737">
    <property type="entry name" value="Mga_HTH"/>
</dbReference>